<feature type="binding site" evidence="15">
    <location>
        <position position="90"/>
    </location>
    <ligand>
        <name>Zn(2+)</name>
        <dbReference type="ChEBI" id="CHEBI:29105"/>
        <note>catalytic</note>
    </ligand>
</feature>
<feature type="binding site" evidence="14">
    <location>
        <position position="202"/>
    </location>
    <ligand>
        <name>NADP(+)</name>
        <dbReference type="ChEBI" id="CHEBI:58349"/>
    </ligand>
</feature>
<feature type="binding site" evidence="14">
    <location>
        <position position="210"/>
    </location>
    <ligand>
        <name>substrate</name>
    </ligand>
</feature>
<dbReference type="NCBIfam" id="TIGR00326">
    <property type="entry name" value="eubact_ribD"/>
    <property type="match status" value="1"/>
</dbReference>
<feature type="binding site" evidence="14">
    <location>
        <position position="213"/>
    </location>
    <ligand>
        <name>substrate</name>
    </ligand>
</feature>
<dbReference type="EC" id="1.1.1.193" evidence="12"/>
<dbReference type="UniPathway" id="UPA00275">
    <property type="reaction ID" value="UER00401"/>
</dbReference>
<dbReference type="InterPro" id="IPR050765">
    <property type="entry name" value="Riboflavin_Biosynth_HTPR"/>
</dbReference>
<dbReference type="CDD" id="cd01284">
    <property type="entry name" value="Riboflavin_deaminase-reductase"/>
    <property type="match status" value="1"/>
</dbReference>
<dbReference type="Pfam" id="PF00383">
    <property type="entry name" value="dCMP_cyt_deam_1"/>
    <property type="match status" value="1"/>
</dbReference>
<comment type="cofactor">
    <cofactor evidence="12 15">
        <name>Zn(2+)</name>
        <dbReference type="ChEBI" id="CHEBI:29105"/>
    </cofactor>
    <text evidence="12 15">Binds 1 zinc ion.</text>
</comment>
<feature type="binding site" evidence="15">
    <location>
        <position position="53"/>
    </location>
    <ligand>
        <name>Zn(2+)</name>
        <dbReference type="ChEBI" id="CHEBI:29105"/>
        <note>catalytic</note>
    </ligand>
</feature>
<dbReference type="InterPro" id="IPR024072">
    <property type="entry name" value="DHFR-like_dom_sf"/>
</dbReference>
<keyword evidence="6 12" id="KW-0686">Riboflavin biosynthesis</keyword>
<evidence type="ECO:0000256" key="15">
    <source>
        <dbReference type="PIRSR" id="PIRSR006769-3"/>
    </source>
</evidence>
<dbReference type="Gene3D" id="3.40.140.10">
    <property type="entry name" value="Cytidine Deaminase, domain 2"/>
    <property type="match status" value="1"/>
</dbReference>
<keyword evidence="12" id="KW-0378">Hydrolase</keyword>
<evidence type="ECO:0000256" key="14">
    <source>
        <dbReference type="PIRSR" id="PIRSR006769-2"/>
    </source>
</evidence>
<dbReference type="NCBIfam" id="TIGR00227">
    <property type="entry name" value="ribD_Cterm"/>
    <property type="match status" value="1"/>
</dbReference>
<dbReference type="PROSITE" id="PS00903">
    <property type="entry name" value="CYT_DCMP_DEAMINASES_1"/>
    <property type="match status" value="1"/>
</dbReference>
<keyword evidence="10 12" id="KW-0560">Oxidoreductase</keyword>
<name>A0A2Z6ESD1_9BURK</name>
<dbReference type="InterPro" id="IPR002125">
    <property type="entry name" value="CMP_dCMP_dom"/>
</dbReference>
<dbReference type="EC" id="3.5.4.26" evidence="12"/>
<feature type="binding site" evidence="14">
    <location>
        <position position="228"/>
    </location>
    <ligand>
        <name>NADP(+)</name>
        <dbReference type="ChEBI" id="CHEBI:58349"/>
    </ligand>
</feature>
<evidence type="ECO:0000256" key="7">
    <source>
        <dbReference type="ARBA" id="ARBA00022723"/>
    </source>
</evidence>
<keyword evidence="8 12" id="KW-0862">Zinc</keyword>
<feature type="binding site" evidence="14">
    <location>
        <position position="190"/>
    </location>
    <ligand>
        <name>substrate</name>
    </ligand>
</feature>
<dbReference type="Pfam" id="PF01872">
    <property type="entry name" value="RibD_C"/>
    <property type="match status" value="1"/>
</dbReference>
<dbReference type="GO" id="GO:0008835">
    <property type="term" value="F:diaminohydroxyphosphoribosylaminopyrimidine deaminase activity"/>
    <property type="evidence" value="ECO:0007669"/>
    <property type="project" value="UniProtKB-EC"/>
</dbReference>
<dbReference type="KEGG" id="mcys:MCB1EB_0152"/>
<comment type="function">
    <text evidence="1 12">Converts 2,5-diamino-6-(ribosylamino)-4(3h)-pyrimidinone 5'-phosphate into 5-amino-6-(ribosylamino)-2,4(1h,3h)-pyrimidinedione 5'-phosphate.</text>
</comment>
<dbReference type="RefSeq" id="WP_045363639.1">
    <property type="nucleotide sequence ID" value="NZ_AP018150.1"/>
</dbReference>
<evidence type="ECO:0000256" key="10">
    <source>
        <dbReference type="ARBA" id="ARBA00023002"/>
    </source>
</evidence>
<dbReference type="PANTHER" id="PTHR38011">
    <property type="entry name" value="DIHYDROFOLATE REDUCTASE FAMILY PROTEIN (AFU_ORTHOLOGUE AFUA_8G06820)"/>
    <property type="match status" value="1"/>
</dbReference>
<comment type="catalytic activity">
    <reaction evidence="12">
        <text>2,5-diamino-6-hydroxy-4-(5-phosphoribosylamino)-pyrimidine + H2O + H(+) = 5-amino-6-(5-phospho-D-ribosylamino)uracil + NH4(+)</text>
        <dbReference type="Rhea" id="RHEA:21868"/>
        <dbReference type="ChEBI" id="CHEBI:15377"/>
        <dbReference type="ChEBI" id="CHEBI:15378"/>
        <dbReference type="ChEBI" id="CHEBI:28938"/>
        <dbReference type="ChEBI" id="CHEBI:58453"/>
        <dbReference type="ChEBI" id="CHEBI:58614"/>
        <dbReference type="EC" id="3.5.4.26"/>
    </reaction>
</comment>
<dbReference type="InterPro" id="IPR004794">
    <property type="entry name" value="Eubact_RibD"/>
</dbReference>
<dbReference type="InterPro" id="IPR002734">
    <property type="entry name" value="RibDG_C"/>
</dbReference>
<keyword evidence="11" id="KW-0511">Multifunctional enzyme</keyword>
<dbReference type="PIRSF" id="PIRSF006769">
    <property type="entry name" value="RibD"/>
    <property type="match status" value="1"/>
</dbReference>
<evidence type="ECO:0000256" key="11">
    <source>
        <dbReference type="ARBA" id="ARBA00023268"/>
    </source>
</evidence>
<organism evidence="16 17">
    <name type="scientific">Mycoavidus cysteinexigens</name>
    <dbReference type="NCBI Taxonomy" id="1553431"/>
    <lineage>
        <taxon>Bacteria</taxon>
        <taxon>Pseudomonadati</taxon>
        <taxon>Pseudomonadota</taxon>
        <taxon>Betaproteobacteria</taxon>
        <taxon>Burkholderiales</taxon>
        <taxon>Burkholderiaceae</taxon>
        <taxon>Mycoavidus</taxon>
    </lineage>
</organism>
<dbReference type="SUPFAM" id="SSF53597">
    <property type="entry name" value="Dihydrofolate reductase-like"/>
    <property type="match status" value="1"/>
</dbReference>
<proteinExistence type="inferred from homology"/>
<protein>
    <recommendedName>
        <fullName evidence="12">Riboflavin biosynthesis protein RibD</fullName>
    </recommendedName>
    <domain>
        <recommendedName>
            <fullName evidence="12">Diaminohydroxyphosphoribosylaminopyrimidine deaminase</fullName>
            <shortName evidence="12">DRAP deaminase</shortName>
            <ecNumber evidence="12">3.5.4.26</ecNumber>
        </recommendedName>
        <alternativeName>
            <fullName evidence="12">Riboflavin-specific deaminase</fullName>
        </alternativeName>
    </domain>
    <domain>
        <recommendedName>
            <fullName evidence="12">5-amino-6-(5-phosphoribosylamino)uracil reductase</fullName>
            <ecNumber evidence="12">1.1.1.193</ecNumber>
        </recommendedName>
        <alternativeName>
            <fullName evidence="12">HTP reductase</fullName>
        </alternativeName>
    </domain>
</protein>
<accession>A0A2Z6ESD1</accession>
<dbReference type="SUPFAM" id="SSF53927">
    <property type="entry name" value="Cytidine deaminase-like"/>
    <property type="match status" value="1"/>
</dbReference>
<evidence type="ECO:0000256" key="5">
    <source>
        <dbReference type="ARBA" id="ARBA00007417"/>
    </source>
</evidence>
<evidence type="ECO:0000256" key="9">
    <source>
        <dbReference type="ARBA" id="ARBA00022857"/>
    </source>
</evidence>
<evidence type="ECO:0000313" key="16">
    <source>
        <dbReference type="EMBL" id="BBE08313.1"/>
    </source>
</evidence>
<dbReference type="InterPro" id="IPR011549">
    <property type="entry name" value="RibD_C"/>
</dbReference>
<keyword evidence="17" id="KW-1185">Reference proteome</keyword>
<dbReference type="InterPro" id="IPR016193">
    <property type="entry name" value="Cytidine_deaminase-like"/>
</dbReference>
<dbReference type="GO" id="GO:0008270">
    <property type="term" value="F:zinc ion binding"/>
    <property type="evidence" value="ECO:0007669"/>
    <property type="project" value="InterPro"/>
</dbReference>
<dbReference type="AlphaFoldDB" id="A0A2Z6ESD1"/>
<comment type="pathway">
    <text evidence="3 12">Cofactor biosynthesis; riboflavin biosynthesis; 5-amino-6-(D-ribitylamino)uracil from GTP: step 3/4.</text>
</comment>
<dbReference type="GO" id="GO:0008703">
    <property type="term" value="F:5-amino-6-(5-phosphoribosylamino)uracil reductase activity"/>
    <property type="evidence" value="ECO:0007669"/>
    <property type="project" value="UniProtKB-EC"/>
</dbReference>
<feature type="binding site" evidence="15">
    <location>
        <position position="81"/>
    </location>
    <ligand>
        <name>Zn(2+)</name>
        <dbReference type="ChEBI" id="CHEBI:29105"/>
        <note>catalytic</note>
    </ligand>
</feature>
<keyword evidence="9 12" id="KW-0521">NADP</keyword>
<feature type="binding site" evidence="14">
    <location>
        <position position="160"/>
    </location>
    <ligand>
        <name>NADP(+)</name>
        <dbReference type="ChEBI" id="CHEBI:58349"/>
    </ligand>
</feature>
<evidence type="ECO:0000256" key="6">
    <source>
        <dbReference type="ARBA" id="ARBA00022619"/>
    </source>
</evidence>
<keyword evidence="7 12" id="KW-0479">Metal-binding</keyword>
<feature type="binding site" evidence="14">
    <location>
        <position position="176"/>
    </location>
    <ligand>
        <name>NADP(+)</name>
        <dbReference type="ChEBI" id="CHEBI:58349"/>
    </ligand>
</feature>
<comment type="catalytic activity">
    <reaction evidence="12">
        <text>5-amino-6-(5-phospho-D-ribitylamino)uracil + NADP(+) = 5-amino-6-(5-phospho-D-ribosylamino)uracil + NADPH + H(+)</text>
        <dbReference type="Rhea" id="RHEA:17845"/>
        <dbReference type="ChEBI" id="CHEBI:15378"/>
        <dbReference type="ChEBI" id="CHEBI:57783"/>
        <dbReference type="ChEBI" id="CHEBI:58349"/>
        <dbReference type="ChEBI" id="CHEBI:58421"/>
        <dbReference type="ChEBI" id="CHEBI:58453"/>
        <dbReference type="EC" id="1.1.1.193"/>
    </reaction>
</comment>
<dbReference type="PROSITE" id="PS51747">
    <property type="entry name" value="CYT_DCMP_DEAMINASES_2"/>
    <property type="match status" value="1"/>
</dbReference>
<dbReference type="Proteomes" id="UP000282597">
    <property type="component" value="Chromosome"/>
</dbReference>
<dbReference type="Gene3D" id="3.40.430.10">
    <property type="entry name" value="Dihydrofolate Reductase, subunit A"/>
    <property type="match status" value="1"/>
</dbReference>
<evidence type="ECO:0000256" key="8">
    <source>
        <dbReference type="ARBA" id="ARBA00022833"/>
    </source>
</evidence>
<feature type="active site" description="Proton donor" evidence="13">
    <location>
        <position position="55"/>
    </location>
</feature>
<comment type="pathway">
    <text evidence="2 12">Cofactor biosynthesis; riboflavin biosynthesis; 5-amino-6-(D-ribitylamino)uracil from GTP: step 2/4.</text>
</comment>
<dbReference type="GO" id="GO:0050661">
    <property type="term" value="F:NADP binding"/>
    <property type="evidence" value="ECO:0007669"/>
    <property type="project" value="InterPro"/>
</dbReference>
<evidence type="ECO:0000256" key="3">
    <source>
        <dbReference type="ARBA" id="ARBA00004910"/>
    </source>
</evidence>
<reference evidence="16 17" key="1">
    <citation type="journal article" date="2018" name="Microbes Environ.">
        <title>Comparative Genomic Insights into Endofungal Lifestyles of Two Bacterial Endosymbionts, Mycoavidus cysteinexigens and Burkholderia rhizoxinica.</title>
        <authorList>
            <person name="Sharmin D."/>
            <person name="Guo Y."/>
            <person name="Nishizawa T."/>
            <person name="Ohshima S."/>
            <person name="Sato Y."/>
            <person name="Takashima Y."/>
            <person name="Narisawa K."/>
            <person name="Ohta H."/>
        </authorList>
    </citation>
    <scope>NUCLEOTIDE SEQUENCE [LARGE SCALE GENOMIC DNA]</scope>
    <source>
        <strain evidence="16 17">B1-EB</strain>
    </source>
</reference>
<evidence type="ECO:0000256" key="2">
    <source>
        <dbReference type="ARBA" id="ARBA00004882"/>
    </source>
</evidence>
<dbReference type="EMBL" id="AP018150">
    <property type="protein sequence ID" value="BBE08313.1"/>
    <property type="molecule type" value="Genomic_DNA"/>
</dbReference>
<comment type="similarity">
    <text evidence="5 12">In the C-terminal section; belongs to the HTP reductase family.</text>
</comment>
<evidence type="ECO:0000256" key="13">
    <source>
        <dbReference type="PIRSR" id="PIRSR006769-1"/>
    </source>
</evidence>
<feature type="binding site" evidence="14">
    <location>
        <position position="206"/>
    </location>
    <ligand>
        <name>substrate</name>
    </ligand>
</feature>
<evidence type="ECO:0000256" key="12">
    <source>
        <dbReference type="PIRNR" id="PIRNR006769"/>
    </source>
</evidence>
<evidence type="ECO:0000313" key="17">
    <source>
        <dbReference type="Proteomes" id="UP000282597"/>
    </source>
</evidence>
<feature type="binding site" evidence="14">
    <location>
        <begin position="303"/>
        <end position="309"/>
    </location>
    <ligand>
        <name>NADP(+)</name>
        <dbReference type="ChEBI" id="CHEBI:58349"/>
    </ligand>
</feature>
<dbReference type="GO" id="GO:0009231">
    <property type="term" value="P:riboflavin biosynthetic process"/>
    <property type="evidence" value="ECO:0007669"/>
    <property type="project" value="UniProtKB-UniPathway"/>
</dbReference>
<dbReference type="PANTHER" id="PTHR38011:SF7">
    <property type="entry name" value="2,5-DIAMINO-6-RIBOSYLAMINO-4(3H)-PYRIMIDINONE 5'-PHOSPHATE REDUCTASE"/>
    <property type="match status" value="1"/>
</dbReference>
<gene>
    <name evidence="16" type="ORF">MCB1EB_0152</name>
</gene>
<dbReference type="InterPro" id="IPR016192">
    <property type="entry name" value="APOBEC/CMP_deaminase_Zn-bd"/>
</dbReference>
<evidence type="ECO:0000256" key="4">
    <source>
        <dbReference type="ARBA" id="ARBA00005259"/>
    </source>
</evidence>
<feature type="binding site" evidence="14">
    <location>
        <position position="174"/>
    </location>
    <ligand>
        <name>substrate</name>
    </ligand>
</feature>
<sequence>MFSNADFMYMQRALALAARGMYTTTPNPRVGCVLVKDGAVIGEGFTQPAGGAHAEIQALHDARTRGHDPSGATAYVSLEPCSHFGRTPPCAKALIEAQIAQVVSALEDPNPLVSGQGLALLRAAQIDVRCGLLAHEAYELNLGFISRMTRHRPWVRVKIAASLDGRTALPSGESQWITSSAARADSHLWRARACAILTGIGTVRTDNPQLTVRGVDTPRQPLRVLVDSRLEVPLDAHVLNGHAPLLIVCASLDATRAQKAHALRARGAEVISLANHSSAQVDLPALLHLLGERGINELHVEAGPSLNGALLQQHCIDELLIYLAPSLLCDALGMFKLAAPASLAQRVTLSFQSVERVGRELRILARVGALGDNDKTERECAIDTA</sequence>
<feature type="binding site" evidence="14">
    <location>
        <position position="301"/>
    </location>
    <ligand>
        <name>substrate</name>
    </ligand>
</feature>
<evidence type="ECO:0000256" key="1">
    <source>
        <dbReference type="ARBA" id="ARBA00002151"/>
    </source>
</evidence>
<comment type="similarity">
    <text evidence="4 12">In the N-terminal section; belongs to the cytidine and deoxycytidylate deaminase family.</text>
</comment>